<dbReference type="OrthoDB" id="4533at2"/>
<keyword evidence="9" id="KW-1185">Reference proteome</keyword>
<gene>
    <name evidence="8" type="ORF">TPSD3_15585</name>
</gene>
<feature type="transmembrane region" description="Helical" evidence="7">
    <location>
        <begin position="109"/>
        <end position="133"/>
    </location>
</feature>
<feature type="transmembrane region" description="Helical" evidence="7">
    <location>
        <begin position="21"/>
        <end position="40"/>
    </location>
</feature>
<keyword evidence="3" id="KW-1003">Cell membrane</keyword>
<organism evidence="8 9">
    <name type="scientific">Thioflexithrix psekupsensis</name>
    <dbReference type="NCBI Taxonomy" id="1570016"/>
    <lineage>
        <taxon>Bacteria</taxon>
        <taxon>Pseudomonadati</taxon>
        <taxon>Pseudomonadota</taxon>
        <taxon>Gammaproteobacteria</taxon>
        <taxon>Thiotrichales</taxon>
        <taxon>Thioflexithrix</taxon>
    </lineage>
</organism>
<feature type="transmembrane region" description="Helical" evidence="7">
    <location>
        <begin position="72"/>
        <end position="97"/>
    </location>
</feature>
<evidence type="ECO:0000313" key="8">
    <source>
        <dbReference type="EMBL" id="OUD12512.1"/>
    </source>
</evidence>
<dbReference type="AlphaFoldDB" id="A0A251X5T7"/>
<dbReference type="Pfam" id="PF02361">
    <property type="entry name" value="CbiQ"/>
    <property type="match status" value="1"/>
</dbReference>
<evidence type="ECO:0000256" key="3">
    <source>
        <dbReference type="ARBA" id="ARBA00022475"/>
    </source>
</evidence>
<feature type="transmembrane region" description="Helical" evidence="7">
    <location>
        <begin position="231"/>
        <end position="250"/>
    </location>
</feature>
<comment type="similarity">
    <text evidence="2">Belongs to the CbiQ family.</text>
</comment>
<feature type="transmembrane region" description="Helical" evidence="7">
    <location>
        <begin position="145"/>
        <end position="163"/>
    </location>
</feature>
<keyword evidence="6 7" id="KW-0472">Membrane</keyword>
<keyword evidence="4 7" id="KW-0812">Transmembrane</keyword>
<evidence type="ECO:0000256" key="7">
    <source>
        <dbReference type="SAM" id="Phobius"/>
    </source>
</evidence>
<dbReference type="RefSeq" id="WP_086489466.1">
    <property type="nucleotide sequence ID" value="NZ_MSLT01000023.1"/>
</dbReference>
<reference evidence="8 9" key="1">
    <citation type="submission" date="2016-12" db="EMBL/GenBank/DDBJ databases">
        <title>Thioflexothrix psekupsii D3 genome sequencing and assembly.</title>
        <authorList>
            <person name="Fomenkov A."/>
            <person name="Vincze T."/>
            <person name="Grabovich M."/>
            <person name="Anton B.P."/>
            <person name="Dubinina G."/>
            <person name="Orlova M."/>
            <person name="Belousova E."/>
            <person name="Roberts R.J."/>
        </authorList>
    </citation>
    <scope>NUCLEOTIDE SEQUENCE [LARGE SCALE GENOMIC DNA]</scope>
    <source>
        <strain evidence="8">D3</strain>
    </source>
</reference>
<dbReference type="Proteomes" id="UP000194798">
    <property type="component" value="Unassembled WGS sequence"/>
</dbReference>
<dbReference type="PANTHER" id="PTHR34857">
    <property type="entry name" value="SLL0384 PROTEIN"/>
    <property type="match status" value="1"/>
</dbReference>
<evidence type="ECO:0000256" key="4">
    <source>
        <dbReference type="ARBA" id="ARBA00022692"/>
    </source>
</evidence>
<dbReference type="InterPro" id="IPR051611">
    <property type="entry name" value="ECF_transporter_component"/>
</dbReference>
<dbReference type="InterPro" id="IPR003339">
    <property type="entry name" value="ABC/ECF_trnsptr_transmembrane"/>
</dbReference>
<dbReference type="CDD" id="cd16914">
    <property type="entry name" value="EcfT"/>
    <property type="match status" value="1"/>
</dbReference>
<dbReference type="PANTHER" id="PTHR34857:SF2">
    <property type="entry name" value="SLL0384 PROTEIN"/>
    <property type="match status" value="1"/>
</dbReference>
<dbReference type="InterPro" id="IPR012809">
    <property type="entry name" value="ECF_CbiQ"/>
</dbReference>
<evidence type="ECO:0000256" key="1">
    <source>
        <dbReference type="ARBA" id="ARBA00004651"/>
    </source>
</evidence>
<feature type="transmembrane region" description="Helical" evidence="7">
    <location>
        <begin position="183"/>
        <end position="200"/>
    </location>
</feature>
<protein>
    <submittedName>
        <fullName evidence="8">Cobalt ECF transporter T component CbiQ</fullName>
    </submittedName>
</protein>
<keyword evidence="5 7" id="KW-1133">Transmembrane helix</keyword>
<evidence type="ECO:0000256" key="6">
    <source>
        <dbReference type="ARBA" id="ARBA00023136"/>
    </source>
</evidence>
<evidence type="ECO:0000313" key="9">
    <source>
        <dbReference type="Proteomes" id="UP000194798"/>
    </source>
</evidence>
<feature type="transmembrane region" description="Helical" evidence="7">
    <location>
        <begin position="46"/>
        <end position="65"/>
    </location>
</feature>
<dbReference type="GO" id="GO:0006824">
    <property type="term" value="P:cobalt ion transport"/>
    <property type="evidence" value="ECO:0007669"/>
    <property type="project" value="InterPro"/>
</dbReference>
<comment type="subcellular location">
    <subcellularLocation>
        <location evidence="1">Cell membrane</location>
        <topology evidence="1">Multi-pass membrane protein</topology>
    </subcellularLocation>
</comment>
<comment type="caution">
    <text evidence="8">The sequence shown here is derived from an EMBL/GenBank/DDBJ whole genome shotgun (WGS) entry which is preliminary data.</text>
</comment>
<dbReference type="NCBIfam" id="TIGR02454">
    <property type="entry name" value="ECF_T_CbiQ"/>
    <property type="match status" value="1"/>
</dbReference>
<proteinExistence type="inferred from homology"/>
<evidence type="ECO:0000256" key="2">
    <source>
        <dbReference type="ARBA" id="ARBA00008564"/>
    </source>
</evidence>
<dbReference type="GO" id="GO:0043190">
    <property type="term" value="C:ATP-binding cassette (ABC) transporter complex"/>
    <property type="evidence" value="ECO:0007669"/>
    <property type="project" value="InterPro"/>
</dbReference>
<name>A0A251X5T7_9GAMM</name>
<accession>A0A251X5T7</accession>
<sequence>MSIHSLPLRGDSLVHALDPRIRFILTLAFALWLVLQQQGLALLTGLLLGMGFVALAQLPYYWILIRLLPINLFMVLLFLILPVTLSGNTVITLGHLTLSDTGFIYASHIFLRANAMMLTMVALIGTLDLITLGHALAHLKVPTKLIHLLLFTVRYLSVLYATWQQLALAMKVRGFIPRANWHTYRSMGYLLGMLLVRSFLRAQRVEWAMKCRGYHGQFYLLSHFYLKLSDAVFLLIFSVILLTLSVYFAWLQ</sequence>
<dbReference type="EMBL" id="MSLT01000023">
    <property type="protein sequence ID" value="OUD12512.1"/>
    <property type="molecule type" value="Genomic_DNA"/>
</dbReference>
<evidence type="ECO:0000256" key="5">
    <source>
        <dbReference type="ARBA" id="ARBA00022989"/>
    </source>
</evidence>